<dbReference type="PANTHER" id="PTHR35041">
    <property type="entry name" value="MEDIATOR OF RNA POLYMERASE II TRANSCRIPTION SUBUNIT 1"/>
    <property type="match status" value="1"/>
</dbReference>
<name>A0AAV9N1I1_9EURO</name>
<reference evidence="2 3" key="1">
    <citation type="submission" date="2023-08" db="EMBL/GenBank/DDBJ databases">
        <title>Black Yeasts Isolated from many extreme environments.</title>
        <authorList>
            <person name="Coleine C."/>
            <person name="Stajich J.E."/>
            <person name="Selbmann L."/>
        </authorList>
    </citation>
    <scope>NUCLEOTIDE SEQUENCE [LARGE SCALE GENOMIC DNA]</scope>
    <source>
        <strain evidence="2 3">CCFEE 5792</strain>
    </source>
</reference>
<dbReference type="Proteomes" id="UP001358417">
    <property type="component" value="Unassembled WGS sequence"/>
</dbReference>
<accession>A0AAV9N1I1</accession>
<proteinExistence type="predicted"/>
<comment type="caution">
    <text evidence="2">The sequence shown here is derived from an EMBL/GenBank/DDBJ whole genome shotgun (WGS) entry which is preliminary data.</text>
</comment>
<feature type="transmembrane region" description="Helical" evidence="1">
    <location>
        <begin position="66"/>
        <end position="88"/>
    </location>
</feature>
<dbReference type="RefSeq" id="XP_064702104.1">
    <property type="nucleotide sequence ID" value="XM_064851863.1"/>
</dbReference>
<organism evidence="2 3">
    <name type="scientific">Exophiala bonariae</name>
    <dbReference type="NCBI Taxonomy" id="1690606"/>
    <lineage>
        <taxon>Eukaryota</taxon>
        <taxon>Fungi</taxon>
        <taxon>Dikarya</taxon>
        <taxon>Ascomycota</taxon>
        <taxon>Pezizomycotina</taxon>
        <taxon>Eurotiomycetes</taxon>
        <taxon>Chaetothyriomycetidae</taxon>
        <taxon>Chaetothyriales</taxon>
        <taxon>Herpotrichiellaceae</taxon>
        <taxon>Exophiala</taxon>
    </lineage>
</organism>
<evidence type="ECO:0008006" key="4">
    <source>
        <dbReference type="Google" id="ProtNLM"/>
    </source>
</evidence>
<dbReference type="AlphaFoldDB" id="A0AAV9N1I1"/>
<sequence length="622" mass="68586">MGTVFRLPDSGVPQQIDLRLPISMLVCYITAVLCAVGHHILNLCLHGKPVEELSINQQWVARSGNALAYMVKVLLVLATGTAYCQCIWQKVKERPIRIGHFDTLFGVLDNVFELRRLRFWVQRPTLALTVLILWSLPLVAIITPGTLSVVDKPTTQPAVISVQQREYGRGLYAASVLADNGTVIYGGARSYLKGPTMASLVETEILSVGHSATNLTYSLDFYGPAVKCTKAGDQLTENLASIITQYESTNKSTVVFDTWVPKPNSNSSQAIVDGAIILDSDKNRDLRILDQTSTDATTIYYTLAPPPSSDTSADAPIYVIQCSLYNASWHLNFDVRSTGEQTLTPSITFENWMPGWSSINPPLKNGTETDTIFDYAGLMETFGAVTTGRLEVPGDPNLPFVQTSIALETSPVLFADATPAPFTDGAMITLQRTLEQTFTNMTLSARYGVLPRQDLRGDTPLLSLVDVDANSTFTRNVYDYKSRDLIISYTLAVVWSTVCILLAVRAIRDMGAVYSNNFSTVVRVTRGQTRLDHLIVDENDRSGAEPLPKRVADAYIWVGKEQKMGMGIGRGRVGTENSVRSEKSTRRWWGRQKVMDLETPPEKDSTNVLAKEIRGAPVGNWI</sequence>
<feature type="transmembrane region" description="Helical" evidence="1">
    <location>
        <begin position="485"/>
        <end position="504"/>
    </location>
</feature>
<protein>
    <recommendedName>
        <fullName evidence="4">ResB-like domain-containing protein</fullName>
    </recommendedName>
</protein>
<keyword evidence="1" id="KW-1133">Transmembrane helix</keyword>
<feature type="transmembrane region" description="Helical" evidence="1">
    <location>
        <begin position="20"/>
        <end position="41"/>
    </location>
</feature>
<dbReference type="GeneID" id="89976480"/>
<evidence type="ECO:0000313" key="3">
    <source>
        <dbReference type="Proteomes" id="UP001358417"/>
    </source>
</evidence>
<evidence type="ECO:0000256" key="1">
    <source>
        <dbReference type="SAM" id="Phobius"/>
    </source>
</evidence>
<feature type="transmembrane region" description="Helical" evidence="1">
    <location>
        <begin position="125"/>
        <end position="147"/>
    </location>
</feature>
<dbReference type="EMBL" id="JAVRRD010000030">
    <property type="protein sequence ID" value="KAK5046513.1"/>
    <property type="molecule type" value="Genomic_DNA"/>
</dbReference>
<gene>
    <name evidence="2" type="ORF">LTR84_008316</name>
</gene>
<keyword evidence="1" id="KW-0812">Transmembrane</keyword>
<keyword evidence="3" id="KW-1185">Reference proteome</keyword>
<dbReference type="PANTHER" id="PTHR35041:SF6">
    <property type="entry name" value="FORMYLMETHIONINE DEFORMYLASE-LIKE PROTEIN-RELATED"/>
    <property type="match status" value="1"/>
</dbReference>
<keyword evidence="1" id="KW-0472">Membrane</keyword>
<evidence type="ECO:0000313" key="2">
    <source>
        <dbReference type="EMBL" id="KAK5046513.1"/>
    </source>
</evidence>